<evidence type="ECO:0000256" key="1">
    <source>
        <dbReference type="SAM" id="Coils"/>
    </source>
</evidence>
<proteinExistence type="predicted"/>
<feature type="compositionally biased region" description="Acidic residues" evidence="2">
    <location>
        <begin position="326"/>
        <end position="335"/>
    </location>
</feature>
<evidence type="ECO:0000256" key="2">
    <source>
        <dbReference type="SAM" id="MobiDB-lite"/>
    </source>
</evidence>
<gene>
    <name evidence="3" type="ORF">Slin15195_G064220</name>
</gene>
<name>A0A9Q9EL62_9PEZI</name>
<feature type="compositionally biased region" description="Polar residues" evidence="2">
    <location>
        <begin position="382"/>
        <end position="391"/>
    </location>
</feature>
<evidence type="ECO:0000313" key="3">
    <source>
        <dbReference type="EMBL" id="USW53103.1"/>
    </source>
</evidence>
<feature type="region of interest" description="Disordered" evidence="2">
    <location>
        <begin position="149"/>
        <end position="231"/>
    </location>
</feature>
<feature type="coiled-coil region" evidence="1">
    <location>
        <begin position="84"/>
        <end position="118"/>
    </location>
</feature>
<dbReference type="AlphaFoldDB" id="A0A9Q9EL62"/>
<feature type="compositionally biased region" description="Basic and acidic residues" evidence="2">
    <location>
        <begin position="392"/>
        <end position="428"/>
    </location>
</feature>
<feature type="region of interest" description="Disordered" evidence="2">
    <location>
        <begin position="316"/>
        <end position="335"/>
    </location>
</feature>
<feature type="region of interest" description="Disordered" evidence="2">
    <location>
        <begin position="376"/>
        <end position="434"/>
    </location>
</feature>
<reference evidence="3" key="1">
    <citation type="submission" date="2022-06" db="EMBL/GenBank/DDBJ databases">
        <title>Complete genome sequences of two strains of the flax pathogen Septoria linicola.</title>
        <authorList>
            <person name="Lapalu N."/>
            <person name="Simon A."/>
            <person name="Demenou B."/>
            <person name="Paumier D."/>
            <person name="Guillot M.-P."/>
            <person name="Gout L."/>
            <person name="Valade R."/>
        </authorList>
    </citation>
    <scope>NUCLEOTIDE SEQUENCE</scope>
    <source>
        <strain evidence="3">SE15195</strain>
    </source>
</reference>
<evidence type="ECO:0000313" key="4">
    <source>
        <dbReference type="Proteomes" id="UP001056384"/>
    </source>
</evidence>
<dbReference type="Proteomes" id="UP001056384">
    <property type="component" value="Chromosome 5"/>
</dbReference>
<feature type="compositionally biased region" description="Basic and acidic residues" evidence="2">
    <location>
        <begin position="174"/>
        <end position="196"/>
    </location>
</feature>
<protein>
    <submittedName>
        <fullName evidence="3">Uncharacterized protein</fullName>
    </submittedName>
</protein>
<sequence length="434" mass="50104">MDDRPAMHSHPEEQETPSKELDENRPDDRSEQNESVVVTTPVVYPHSSEPCEHYLPHLVNSVEHFADNLPDCVNCALLQAGLGRKANQGELETKKRQIEELEAALAASNREREQLEEYDGLIWNTIQQNIIPKWIEVLQEQVKRKALNKDLPPSEQLENAFEEDRRRRRTLRKQKLEATEPEQSRVEQNSDEREPAEQNENNENEPDRPLGRVPLQGEAGSSKVTWPANNSEGEWNRQMPCLHPYHDERTVEYDEQHHFGLRFMVLRCGWRPGQPLGALETYDARTCFEPAALDARLYGSRNVRMNGDRRGLIGDTEHFGFSSSEPGDEDYDEWADGLNSSAEEMQEHMLAEAQLEHDRDQGATNSTEPAVRDLAVQHGREQQAQPSPTRSSARDMRRVLPHRPVTENERMVAEWNKENKSRSMRDFLARFNHQ</sequence>
<dbReference type="EMBL" id="CP099422">
    <property type="protein sequence ID" value="USW53103.1"/>
    <property type="molecule type" value="Genomic_DNA"/>
</dbReference>
<feature type="region of interest" description="Disordered" evidence="2">
    <location>
        <begin position="1"/>
        <end position="36"/>
    </location>
</feature>
<accession>A0A9Q9EL62</accession>
<keyword evidence="4" id="KW-1185">Reference proteome</keyword>
<feature type="compositionally biased region" description="Polar residues" evidence="2">
    <location>
        <begin position="222"/>
        <end position="231"/>
    </location>
</feature>
<organism evidence="3 4">
    <name type="scientific">Septoria linicola</name>
    <dbReference type="NCBI Taxonomy" id="215465"/>
    <lineage>
        <taxon>Eukaryota</taxon>
        <taxon>Fungi</taxon>
        <taxon>Dikarya</taxon>
        <taxon>Ascomycota</taxon>
        <taxon>Pezizomycotina</taxon>
        <taxon>Dothideomycetes</taxon>
        <taxon>Dothideomycetidae</taxon>
        <taxon>Mycosphaerellales</taxon>
        <taxon>Mycosphaerellaceae</taxon>
        <taxon>Septoria</taxon>
    </lineage>
</organism>
<keyword evidence="1" id="KW-0175">Coiled coil</keyword>
<feature type="compositionally biased region" description="Basic and acidic residues" evidence="2">
    <location>
        <begin position="1"/>
        <end position="32"/>
    </location>
</feature>